<dbReference type="AlphaFoldDB" id="A0A8J4ECC6"/>
<gene>
    <name evidence="1" type="ORF">Voc01_016490</name>
</gene>
<accession>A0A8J4ECC6</accession>
<dbReference type="EMBL" id="BOPH01000020">
    <property type="protein sequence ID" value="GIJ66732.1"/>
    <property type="molecule type" value="Genomic_DNA"/>
</dbReference>
<name>A0A8J4ECC6_9ACTN</name>
<organism evidence="1 2">
    <name type="scientific">Virgisporangium ochraceum</name>
    <dbReference type="NCBI Taxonomy" id="65505"/>
    <lineage>
        <taxon>Bacteria</taxon>
        <taxon>Bacillati</taxon>
        <taxon>Actinomycetota</taxon>
        <taxon>Actinomycetes</taxon>
        <taxon>Micromonosporales</taxon>
        <taxon>Micromonosporaceae</taxon>
        <taxon>Virgisporangium</taxon>
    </lineage>
</organism>
<proteinExistence type="predicted"/>
<protein>
    <submittedName>
        <fullName evidence="1">Uncharacterized protein</fullName>
    </submittedName>
</protein>
<keyword evidence="2" id="KW-1185">Reference proteome</keyword>
<evidence type="ECO:0000313" key="2">
    <source>
        <dbReference type="Proteomes" id="UP000635606"/>
    </source>
</evidence>
<comment type="caution">
    <text evidence="1">The sequence shown here is derived from an EMBL/GenBank/DDBJ whole genome shotgun (WGS) entry which is preliminary data.</text>
</comment>
<dbReference type="Proteomes" id="UP000635606">
    <property type="component" value="Unassembled WGS sequence"/>
</dbReference>
<evidence type="ECO:0000313" key="1">
    <source>
        <dbReference type="EMBL" id="GIJ66732.1"/>
    </source>
</evidence>
<reference evidence="1" key="1">
    <citation type="submission" date="2021-01" db="EMBL/GenBank/DDBJ databases">
        <title>Whole genome shotgun sequence of Virgisporangium ochraceum NBRC 16418.</title>
        <authorList>
            <person name="Komaki H."/>
            <person name="Tamura T."/>
        </authorList>
    </citation>
    <scope>NUCLEOTIDE SEQUENCE</scope>
    <source>
        <strain evidence="1">NBRC 16418</strain>
    </source>
</reference>
<sequence>MLPLRGDRVLVANDNNFPGNDGRIPGRADDTELVVVTVPGLRDAA</sequence>